<protein>
    <submittedName>
        <fullName evidence="2">Uncharacterized protein</fullName>
    </submittedName>
</protein>
<keyword evidence="1" id="KW-1133">Transmembrane helix</keyword>
<feature type="transmembrane region" description="Helical" evidence="1">
    <location>
        <begin position="109"/>
        <end position="133"/>
    </location>
</feature>
<feature type="transmembrane region" description="Helical" evidence="1">
    <location>
        <begin position="154"/>
        <end position="174"/>
    </location>
</feature>
<evidence type="ECO:0000313" key="2">
    <source>
        <dbReference type="EMBL" id="OGL82050.1"/>
    </source>
</evidence>
<evidence type="ECO:0000313" key="3">
    <source>
        <dbReference type="Proteomes" id="UP000176897"/>
    </source>
</evidence>
<dbReference type="STRING" id="1802401.A3B21_05030"/>
<sequence>MNQESGIPAPSRQGGRRGAGRNYKWKLSFRSYRSSASRYFKFIILAAIIFIAAFPAPAVHATHMPGEEHSPAFETGKGAVLQKLLKAGGGELAPLGTGETDLAIFTGNIVNAALLLIGVIFFALTLYGGALYLTASGNEEQVKKAKHTIVRAAIGILIVLFAASITRFVTGYVARPVTPPSEGGAIPTEVEPSPFYTCPDGYGLVVDRGSGWSALEIWDYDAKCVLIGQ</sequence>
<gene>
    <name evidence="2" type="ORF">A3B21_05030</name>
</gene>
<comment type="caution">
    <text evidence="2">The sequence shown here is derived from an EMBL/GenBank/DDBJ whole genome shotgun (WGS) entry which is preliminary data.</text>
</comment>
<evidence type="ECO:0000256" key="1">
    <source>
        <dbReference type="SAM" id="Phobius"/>
    </source>
</evidence>
<dbReference type="EMBL" id="MGEJ01000001">
    <property type="protein sequence ID" value="OGL82050.1"/>
    <property type="molecule type" value="Genomic_DNA"/>
</dbReference>
<reference evidence="2 3" key="1">
    <citation type="journal article" date="2016" name="Nat. Commun.">
        <title>Thousands of microbial genomes shed light on interconnected biogeochemical processes in an aquifer system.</title>
        <authorList>
            <person name="Anantharaman K."/>
            <person name="Brown C.T."/>
            <person name="Hug L.A."/>
            <person name="Sharon I."/>
            <person name="Castelle C.J."/>
            <person name="Probst A.J."/>
            <person name="Thomas B.C."/>
            <person name="Singh A."/>
            <person name="Wilkins M.J."/>
            <person name="Karaoz U."/>
            <person name="Brodie E.L."/>
            <person name="Williams K.H."/>
            <person name="Hubbard S.S."/>
            <person name="Banfield J.F."/>
        </authorList>
    </citation>
    <scope>NUCLEOTIDE SEQUENCE [LARGE SCALE GENOMIC DNA]</scope>
</reference>
<keyword evidence="1" id="KW-0472">Membrane</keyword>
<dbReference type="AlphaFoldDB" id="A0A1F7UUS9"/>
<proteinExistence type="predicted"/>
<organism evidence="2 3">
    <name type="scientific">Candidatus Uhrbacteria bacterium RIFCSPLOWO2_01_FULL_47_24</name>
    <dbReference type="NCBI Taxonomy" id="1802401"/>
    <lineage>
        <taxon>Bacteria</taxon>
        <taxon>Candidatus Uhriibacteriota</taxon>
    </lineage>
</organism>
<name>A0A1F7UUS9_9BACT</name>
<feature type="transmembrane region" description="Helical" evidence="1">
    <location>
        <begin position="39"/>
        <end position="58"/>
    </location>
</feature>
<dbReference type="Pfam" id="PF18895">
    <property type="entry name" value="T4SS_pilin"/>
    <property type="match status" value="1"/>
</dbReference>
<dbReference type="InterPro" id="IPR043993">
    <property type="entry name" value="T4SS_pilin"/>
</dbReference>
<keyword evidence="1" id="KW-0812">Transmembrane</keyword>
<dbReference type="Proteomes" id="UP000176897">
    <property type="component" value="Unassembled WGS sequence"/>
</dbReference>
<accession>A0A1F7UUS9</accession>